<feature type="domain" description="Alpha/beta hydrolase fold-3" evidence="2">
    <location>
        <begin position="71"/>
        <end position="242"/>
    </location>
</feature>
<comment type="caution">
    <text evidence="3">The sequence shown here is derived from an EMBL/GenBank/DDBJ whole genome shotgun (WGS) entry which is preliminary data.</text>
</comment>
<gene>
    <name evidence="3" type="ORF">HKW66_Vig0172270</name>
</gene>
<dbReference type="Proteomes" id="UP000743370">
    <property type="component" value="Unassembled WGS sequence"/>
</dbReference>
<evidence type="ECO:0000313" key="4">
    <source>
        <dbReference type="Proteomes" id="UP000743370"/>
    </source>
</evidence>
<accession>A0A8T0JQC8</accession>
<dbReference type="PANTHER" id="PTHR23024:SF212">
    <property type="entry name" value="CARBOXYLESTERASE 9-RELATED"/>
    <property type="match status" value="1"/>
</dbReference>
<organism evidence="3 4">
    <name type="scientific">Phaseolus angularis</name>
    <name type="common">Azuki bean</name>
    <name type="synonym">Vigna angularis</name>
    <dbReference type="NCBI Taxonomy" id="3914"/>
    <lineage>
        <taxon>Eukaryota</taxon>
        <taxon>Viridiplantae</taxon>
        <taxon>Streptophyta</taxon>
        <taxon>Embryophyta</taxon>
        <taxon>Tracheophyta</taxon>
        <taxon>Spermatophyta</taxon>
        <taxon>Magnoliopsida</taxon>
        <taxon>eudicotyledons</taxon>
        <taxon>Gunneridae</taxon>
        <taxon>Pentapetalae</taxon>
        <taxon>rosids</taxon>
        <taxon>fabids</taxon>
        <taxon>Fabales</taxon>
        <taxon>Fabaceae</taxon>
        <taxon>Papilionoideae</taxon>
        <taxon>50 kb inversion clade</taxon>
        <taxon>NPAAA clade</taxon>
        <taxon>indigoferoid/millettioid clade</taxon>
        <taxon>Phaseoleae</taxon>
        <taxon>Vigna</taxon>
    </lineage>
</organism>
<comment type="similarity">
    <text evidence="1">Belongs to the 'GDXG' lipolytic enzyme family.</text>
</comment>
<dbReference type="Gene3D" id="3.40.50.1820">
    <property type="entry name" value="alpha/beta hydrolase"/>
    <property type="match status" value="2"/>
</dbReference>
<dbReference type="GO" id="GO:0016787">
    <property type="term" value="F:hydrolase activity"/>
    <property type="evidence" value="ECO:0007669"/>
    <property type="project" value="InterPro"/>
</dbReference>
<name>A0A8T0JQC8_PHAAN</name>
<dbReference type="PANTHER" id="PTHR23024">
    <property type="entry name" value="ARYLACETAMIDE DEACETYLASE"/>
    <property type="match status" value="1"/>
</dbReference>
<dbReference type="InterPro" id="IPR050466">
    <property type="entry name" value="Carboxylest/Gibb_receptor"/>
</dbReference>
<proteinExistence type="inferred from homology"/>
<dbReference type="AlphaFoldDB" id="A0A8T0JQC8"/>
<protein>
    <submittedName>
        <fullName evidence="3">Carboxylesterase 9</fullName>
    </submittedName>
</protein>
<dbReference type="EMBL" id="JABFOF010000009">
    <property type="protein sequence ID" value="KAG2380448.1"/>
    <property type="molecule type" value="Genomic_DNA"/>
</dbReference>
<dbReference type="InterPro" id="IPR013094">
    <property type="entry name" value="AB_hydrolase_3"/>
</dbReference>
<reference evidence="3 4" key="1">
    <citation type="submission" date="2020-05" db="EMBL/GenBank/DDBJ databases">
        <title>Vigna angularis (adzuki bean) Var. LongXiaoDou No. 4 denovo assembly.</title>
        <authorList>
            <person name="Xiang H."/>
        </authorList>
    </citation>
    <scope>NUCLEOTIDE SEQUENCE [LARGE SCALE GENOMIC DNA]</scope>
    <source>
        <tissue evidence="3">Leaf</tissue>
    </source>
</reference>
<dbReference type="SUPFAM" id="SSF53474">
    <property type="entry name" value="alpha/beta-Hydrolases"/>
    <property type="match status" value="1"/>
</dbReference>
<evidence type="ECO:0000259" key="2">
    <source>
        <dbReference type="Pfam" id="PF07859"/>
    </source>
</evidence>
<evidence type="ECO:0000256" key="1">
    <source>
        <dbReference type="ARBA" id="ARBA00010515"/>
    </source>
</evidence>
<dbReference type="InterPro" id="IPR029058">
    <property type="entry name" value="AB_hydrolase_fold"/>
</dbReference>
<sequence>MSAFDPYAHLGFSKNPDGTITRLLSKSPTVEANPEPSPGTTVVSKDVTINAEKKTWVRIFRPTKLPSNDNTYQDAYDAVLWVKNQLNNPNGEKWLKDYGDPSRCYLYGSDCGANIAFNVSMQTADTDLRPLRIRGLVLNQPMFGGEKRTGSELKFAADQVLPLPVLDLLWSMALPKGTDRDHRYCNPMVKGPHHDNVKKVAKCLVVGFNGDIMVDRQQEFVTMLVKCGVQVEARFDQVGFHDIDMVDPARASAVVNIAKDFILEIEHLPRSVHLDPCRRRFPAAAMYMIGQRPASDNAVASVNGDSSEIGIVDEKVIDVSDDGEEAGIMDEKVVINDDGSVAGIRDEEVVHVSNDVGEVGIKDEEVVGVSEDDGAIKDVQPDDSE</sequence>
<dbReference type="Pfam" id="PF07859">
    <property type="entry name" value="Abhydrolase_3"/>
    <property type="match status" value="1"/>
</dbReference>
<evidence type="ECO:0000313" key="3">
    <source>
        <dbReference type="EMBL" id="KAG2380448.1"/>
    </source>
</evidence>